<name>A0ABP0JDH5_9DINO</name>
<reference evidence="2 4" key="1">
    <citation type="submission" date="2024-02" db="EMBL/GenBank/DDBJ databases">
        <authorList>
            <person name="Chen Y."/>
            <person name="Shah S."/>
            <person name="Dougan E. K."/>
            <person name="Thang M."/>
            <person name="Chan C."/>
        </authorList>
    </citation>
    <scope>NUCLEOTIDE SEQUENCE [LARGE SCALE GENOMIC DNA]</scope>
</reference>
<evidence type="ECO:0000313" key="2">
    <source>
        <dbReference type="EMBL" id="CAK9012463.1"/>
    </source>
</evidence>
<gene>
    <name evidence="2" type="ORF">CCMP2556_LOCUS10863</name>
    <name evidence="3" type="ORF">CCMP2556_LOCUS11430</name>
</gene>
<keyword evidence="1" id="KW-0677">Repeat</keyword>
<dbReference type="EMBL" id="CAXAMN010005446">
    <property type="protein sequence ID" value="CAK9013797.1"/>
    <property type="molecule type" value="Genomic_DNA"/>
</dbReference>
<evidence type="ECO:0000256" key="1">
    <source>
        <dbReference type="ARBA" id="ARBA00022737"/>
    </source>
</evidence>
<accession>A0ABP0JDH5</accession>
<dbReference type="EMBL" id="CAXAMN010005113">
    <property type="protein sequence ID" value="CAK9012463.1"/>
    <property type="molecule type" value="Genomic_DNA"/>
</dbReference>
<proteinExistence type="predicted"/>
<dbReference type="Pfam" id="PF01535">
    <property type="entry name" value="PPR"/>
    <property type="match status" value="3"/>
</dbReference>
<sequence>MVKWQHKLLHLSQSLAVHDKDILQKIANATISICGKSRRWDWSLHLFSDMKRCQSMGCSHGNPATLPPRDVISYGTLISMFGKLSQWQRALLLLCECDTLADLTPDQVCFNAAIDACGRGLQWLRASKLLLAMLERSVLPDIVGMSTLMAALSRASCWQQALSAFSKAHASHMRLDILGMTSAISAYEKGRHWKAALELLVQASRKQAIPDTVGFGAAIVACEGCSQWEQALNLLMHIVPPSRARNASMASCYATAMKAVATAKRWQHALALLTGAQSYGDDFIDSFAWASLFSALLVNPNRLYTETMLLYKQGIFRNVRQSAQLADIHCLAEWMQGMGVNGFVARYSRRKGRVLGQSPSETFAADMLETEGWAQRARVK</sequence>
<comment type="caution">
    <text evidence="2">The sequence shown here is derived from an EMBL/GenBank/DDBJ whole genome shotgun (WGS) entry which is preliminary data.</text>
</comment>
<evidence type="ECO:0000313" key="4">
    <source>
        <dbReference type="Proteomes" id="UP001642484"/>
    </source>
</evidence>
<dbReference type="Proteomes" id="UP001642484">
    <property type="component" value="Unassembled WGS sequence"/>
</dbReference>
<dbReference type="InterPro" id="IPR002885">
    <property type="entry name" value="PPR_rpt"/>
</dbReference>
<protein>
    <recommendedName>
        <fullName evidence="5">Pentatricopeptide repeat-containing protein, chloroplastic</fullName>
    </recommendedName>
</protein>
<evidence type="ECO:0000313" key="3">
    <source>
        <dbReference type="EMBL" id="CAK9013797.1"/>
    </source>
</evidence>
<dbReference type="PANTHER" id="PTHR47447">
    <property type="entry name" value="OS03G0856100 PROTEIN"/>
    <property type="match status" value="1"/>
</dbReference>
<dbReference type="PANTHER" id="PTHR47447:SF17">
    <property type="entry name" value="OS12G0638900 PROTEIN"/>
    <property type="match status" value="1"/>
</dbReference>
<evidence type="ECO:0008006" key="5">
    <source>
        <dbReference type="Google" id="ProtNLM"/>
    </source>
</evidence>
<dbReference type="Gene3D" id="1.25.40.10">
    <property type="entry name" value="Tetratricopeptide repeat domain"/>
    <property type="match status" value="2"/>
</dbReference>
<keyword evidence="4" id="KW-1185">Reference proteome</keyword>
<organism evidence="2 4">
    <name type="scientific">Durusdinium trenchii</name>
    <dbReference type="NCBI Taxonomy" id="1381693"/>
    <lineage>
        <taxon>Eukaryota</taxon>
        <taxon>Sar</taxon>
        <taxon>Alveolata</taxon>
        <taxon>Dinophyceae</taxon>
        <taxon>Suessiales</taxon>
        <taxon>Symbiodiniaceae</taxon>
        <taxon>Durusdinium</taxon>
    </lineage>
</organism>
<dbReference type="InterPro" id="IPR011990">
    <property type="entry name" value="TPR-like_helical_dom_sf"/>
</dbReference>